<organism evidence="3 4">
    <name type="scientific">Botrimarina hoheduenensis</name>
    <dbReference type="NCBI Taxonomy" id="2528000"/>
    <lineage>
        <taxon>Bacteria</taxon>
        <taxon>Pseudomonadati</taxon>
        <taxon>Planctomycetota</taxon>
        <taxon>Planctomycetia</taxon>
        <taxon>Pirellulales</taxon>
        <taxon>Lacipirellulaceae</taxon>
        <taxon>Botrimarina</taxon>
    </lineage>
</organism>
<evidence type="ECO:0008006" key="5">
    <source>
        <dbReference type="Google" id="ProtNLM"/>
    </source>
</evidence>
<keyword evidence="2" id="KW-0732">Signal</keyword>
<reference evidence="3 4" key="1">
    <citation type="submission" date="2019-02" db="EMBL/GenBank/DDBJ databases">
        <title>Deep-cultivation of Planctomycetes and their phenomic and genomic characterization uncovers novel biology.</title>
        <authorList>
            <person name="Wiegand S."/>
            <person name="Jogler M."/>
            <person name="Boedeker C."/>
            <person name="Pinto D."/>
            <person name="Vollmers J."/>
            <person name="Rivas-Marin E."/>
            <person name="Kohn T."/>
            <person name="Peeters S.H."/>
            <person name="Heuer A."/>
            <person name="Rast P."/>
            <person name="Oberbeckmann S."/>
            <person name="Bunk B."/>
            <person name="Jeske O."/>
            <person name="Meyerdierks A."/>
            <person name="Storesund J.E."/>
            <person name="Kallscheuer N."/>
            <person name="Luecker S."/>
            <person name="Lage O.M."/>
            <person name="Pohl T."/>
            <person name="Merkel B.J."/>
            <person name="Hornburger P."/>
            <person name="Mueller R.-W."/>
            <person name="Bruemmer F."/>
            <person name="Labrenz M."/>
            <person name="Spormann A.M."/>
            <person name="Op Den Camp H."/>
            <person name="Overmann J."/>
            <person name="Amann R."/>
            <person name="Jetten M.S.M."/>
            <person name="Mascher T."/>
            <person name="Medema M.H."/>
            <person name="Devos D.P."/>
            <person name="Kaster A.-K."/>
            <person name="Ovreas L."/>
            <person name="Rohde M."/>
            <person name="Galperin M.Y."/>
            <person name="Jogler C."/>
        </authorList>
    </citation>
    <scope>NUCLEOTIDE SEQUENCE [LARGE SCALE GENOMIC DNA]</scope>
    <source>
        <strain evidence="3 4">Pla111</strain>
    </source>
</reference>
<comment type="caution">
    <text evidence="3">The sequence shown here is derived from an EMBL/GenBank/DDBJ whole genome shotgun (WGS) entry which is preliminary data.</text>
</comment>
<dbReference type="AlphaFoldDB" id="A0A5C5W7E8"/>
<proteinExistence type="predicted"/>
<evidence type="ECO:0000256" key="1">
    <source>
        <dbReference type="SAM" id="MobiDB-lite"/>
    </source>
</evidence>
<feature type="compositionally biased region" description="Low complexity" evidence="1">
    <location>
        <begin position="70"/>
        <end position="88"/>
    </location>
</feature>
<accession>A0A5C5W7E8</accession>
<dbReference type="OrthoDB" id="292710at2"/>
<protein>
    <recommendedName>
        <fullName evidence="5">Outer membrane protein beta-barrel domain-containing protein</fullName>
    </recommendedName>
</protein>
<gene>
    <name evidence="3" type="ORF">Pla111_16300</name>
</gene>
<dbReference type="EMBL" id="SJPH01000003">
    <property type="protein sequence ID" value="TWT46534.1"/>
    <property type="molecule type" value="Genomic_DNA"/>
</dbReference>
<evidence type="ECO:0000256" key="2">
    <source>
        <dbReference type="SAM" id="SignalP"/>
    </source>
</evidence>
<sequence precursor="true">MTLLALTTRRLAAAAALAVAGGSVTPALAQFVTANNYQAAPAQTAPQGVYRPAQPVYGAQPSYAAPPAYAQQSYGQQSYGQPASGQPGYSQPGYGAPQYRVAQTLPEPVEPIAAPESNPSPQPTLYAPVPLSGPVQHYEQAPQMTYGHEGQPMHASAYGQQGCATGDCNQGVSWDTYTQAGPGCDGGAAYGAAPCAPACNLAPARPRRQWFAGVYGLYMERDNPGKAATAVTIQDESSITTPYYPPTTENFLFTTAADIDPQWGGEIRFGSTFGNDPCGGCQPFAWEIGYWALNDDESQATTLITSPLSPAADPRIYGMIDYSGLEYDRDSAGGAWSYRPMNDYVDHQMPVENAAPNDIRVVGVRVRQNFQVQNLELNFWRFGCPVEVGGLGVGGGRLMGGAANACGVSGCGPDACGGGSGCAPCGRPPRRFFINGVAGVRYLRIDEDWQNAVQFSTVDGTGTPIAGEPTAYTGFPIDDDNVLFHDIETQNQLVGFQLGCSMNWLVGCKWNLFADSNFGVYGNDIDVYQRVYSGGGGTVRFVGDATNAAIRASRQDVSFLGELRAGVGYQVSCNCRLTAAYRLIGISGVALAVEQIPASFANSELLTHIDSNDSLVLHGLQTGVEWKY</sequence>
<feature type="region of interest" description="Disordered" evidence="1">
    <location>
        <begin position="70"/>
        <end position="96"/>
    </location>
</feature>
<evidence type="ECO:0000313" key="4">
    <source>
        <dbReference type="Proteomes" id="UP000318995"/>
    </source>
</evidence>
<keyword evidence="4" id="KW-1185">Reference proteome</keyword>
<evidence type="ECO:0000313" key="3">
    <source>
        <dbReference type="EMBL" id="TWT46534.1"/>
    </source>
</evidence>
<feature type="chain" id="PRO_5022970778" description="Outer membrane protein beta-barrel domain-containing protein" evidence="2">
    <location>
        <begin position="30"/>
        <end position="628"/>
    </location>
</feature>
<dbReference type="RefSeq" id="WP_146573133.1">
    <property type="nucleotide sequence ID" value="NZ_SJPH01000003.1"/>
</dbReference>
<feature type="signal peptide" evidence="2">
    <location>
        <begin position="1"/>
        <end position="29"/>
    </location>
</feature>
<dbReference type="Proteomes" id="UP000318995">
    <property type="component" value="Unassembled WGS sequence"/>
</dbReference>
<name>A0A5C5W7E8_9BACT</name>